<dbReference type="CDD" id="cd17325">
    <property type="entry name" value="MFS_MdtG_SLC18_like"/>
    <property type="match status" value="1"/>
</dbReference>
<evidence type="ECO:0000313" key="9">
    <source>
        <dbReference type="EMBL" id="SFL07298.1"/>
    </source>
</evidence>
<organism evidence="9 10">
    <name type="scientific">Lactococcus garvieae</name>
    <dbReference type="NCBI Taxonomy" id="1363"/>
    <lineage>
        <taxon>Bacteria</taxon>
        <taxon>Bacillati</taxon>
        <taxon>Bacillota</taxon>
        <taxon>Bacilli</taxon>
        <taxon>Lactobacillales</taxon>
        <taxon>Streptococcaceae</taxon>
        <taxon>Lactococcus</taxon>
    </lineage>
</organism>
<dbReference type="Proteomes" id="UP000504756">
    <property type="component" value="Unassembled WGS sequence"/>
</dbReference>
<gene>
    <name evidence="8" type="primary">blt</name>
    <name evidence="8" type="ORF">ikelab_02480</name>
    <name evidence="9" type="ORF">SAMN05216438_10198</name>
</gene>
<evidence type="ECO:0000256" key="1">
    <source>
        <dbReference type="ARBA" id="ARBA00004651"/>
    </source>
</evidence>
<dbReference type="Gene3D" id="1.20.1250.20">
    <property type="entry name" value="MFS general substrate transporter like domains"/>
    <property type="match status" value="1"/>
</dbReference>
<dbReference type="PANTHER" id="PTHR23504:SF115">
    <property type="entry name" value="MULTIDRUG RESISTANCE PROTEIN 2"/>
    <property type="match status" value="1"/>
</dbReference>
<evidence type="ECO:0000256" key="6">
    <source>
        <dbReference type="SAM" id="Phobius"/>
    </source>
</evidence>
<feature type="transmembrane region" description="Helical" evidence="6">
    <location>
        <begin position="360"/>
        <end position="379"/>
    </location>
</feature>
<keyword evidence="2" id="KW-0813">Transport</keyword>
<feature type="transmembrane region" description="Helical" evidence="6">
    <location>
        <begin position="103"/>
        <end position="123"/>
    </location>
</feature>
<evidence type="ECO:0000256" key="5">
    <source>
        <dbReference type="ARBA" id="ARBA00023136"/>
    </source>
</evidence>
<dbReference type="SUPFAM" id="SSF103473">
    <property type="entry name" value="MFS general substrate transporter"/>
    <property type="match status" value="1"/>
</dbReference>
<feature type="transmembrane region" description="Helical" evidence="6">
    <location>
        <begin position="41"/>
        <end position="61"/>
    </location>
</feature>
<dbReference type="EMBL" id="FOTJ01000001">
    <property type="protein sequence ID" value="SFL07298.1"/>
    <property type="molecule type" value="Genomic_DNA"/>
</dbReference>
<feature type="transmembrane region" description="Helical" evidence="6">
    <location>
        <begin position="274"/>
        <end position="292"/>
    </location>
</feature>
<dbReference type="GO" id="GO:0005886">
    <property type="term" value="C:plasma membrane"/>
    <property type="evidence" value="ECO:0007669"/>
    <property type="project" value="UniProtKB-SubCell"/>
</dbReference>
<protein>
    <submittedName>
        <fullName evidence="8 9">MFS transporter</fullName>
    </submittedName>
</protein>
<evidence type="ECO:0000259" key="7">
    <source>
        <dbReference type="PROSITE" id="PS50850"/>
    </source>
</evidence>
<feature type="domain" description="Major facilitator superfamily (MFS) profile" evidence="7">
    <location>
        <begin position="7"/>
        <end position="384"/>
    </location>
</feature>
<dbReference type="InterPro" id="IPR020846">
    <property type="entry name" value="MFS_dom"/>
</dbReference>
<dbReference type="RefSeq" id="WP_074749864.1">
    <property type="nucleotide sequence ID" value="NZ_BLXU01000001.1"/>
</dbReference>
<dbReference type="InterPro" id="IPR011701">
    <property type="entry name" value="MFS"/>
</dbReference>
<feature type="transmembrane region" description="Helical" evidence="6">
    <location>
        <begin position="135"/>
        <end position="156"/>
    </location>
</feature>
<evidence type="ECO:0000256" key="3">
    <source>
        <dbReference type="ARBA" id="ARBA00022692"/>
    </source>
</evidence>
<accession>A0A1I4ENH4</accession>
<keyword evidence="4 6" id="KW-1133">Transmembrane helix</keyword>
<dbReference type="PRINTS" id="PR01035">
    <property type="entry name" value="TCRTETA"/>
</dbReference>
<dbReference type="InterPro" id="IPR036259">
    <property type="entry name" value="MFS_trans_sf"/>
</dbReference>
<evidence type="ECO:0000313" key="8">
    <source>
        <dbReference type="EMBL" id="GFO50973.1"/>
    </source>
</evidence>
<sequence>MKNKQWMINLAISNLLLVFLGVGLVIPVLPQLKEQMHFSGTTMGMMISIFAIAQLIASPIAGHLSDKVGRKKLIALGMIIFAFSELLFGLAQVKALFYVSRALGGIAAALLMPSVTAYVADLTTLGERAKAMGKVSAAISGGFIIGPGVGGFLATFGIRVPFFVAALLAFIGFILSMTVLKEPEKTMDINPDTPKASFLDILKNPMFTSLFVVILISSFGLQAFESIYSIMATINFGFTTSEIALVITVSGIIALFFQLFLFDWIVGKIGEMHLIHLTFFASALFIAIIAFTGNRITVAISTFVVFLAFDLFRPAVTTYLSKHAGDQQGAINGLNSTFTSFGNILGPLAAGVMFDINHFFPYYISAVILFGTGVLSMIMNRKSKKMKI</sequence>
<evidence type="ECO:0000313" key="11">
    <source>
        <dbReference type="Proteomes" id="UP000504756"/>
    </source>
</evidence>
<feature type="transmembrane region" description="Helical" evidence="6">
    <location>
        <begin position="73"/>
        <end position="91"/>
    </location>
</feature>
<evidence type="ECO:0000313" key="10">
    <source>
        <dbReference type="Proteomes" id="UP000181969"/>
    </source>
</evidence>
<dbReference type="OrthoDB" id="9793283at2"/>
<evidence type="ECO:0000256" key="2">
    <source>
        <dbReference type="ARBA" id="ARBA00022448"/>
    </source>
</evidence>
<dbReference type="AlphaFoldDB" id="A0A1I4ENH4"/>
<feature type="transmembrane region" description="Helical" evidence="6">
    <location>
        <begin position="243"/>
        <end position="262"/>
    </location>
</feature>
<dbReference type="Pfam" id="PF07690">
    <property type="entry name" value="MFS_1"/>
    <property type="match status" value="1"/>
</dbReference>
<feature type="transmembrane region" description="Helical" evidence="6">
    <location>
        <begin position="7"/>
        <end position="29"/>
    </location>
</feature>
<proteinExistence type="predicted"/>
<reference evidence="8 11" key="2">
    <citation type="submission" date="2020-06" db="EMBL/GenBank/DDBJ databases">
        <title>Draft genome sequence of Lactic acid bacteria from Okinawan-style tofu.</title>
        <authorList>
            <person name="Takara I."/>
            <person name="Ikematsu S."/>
        </authorList>
    </citation>
    <scope>NUCLEOTIDE SEQUENCE [LARGE SCALE GENOMIC DNA]</scope>
    <source>
        <strain evidence="8">Lg38</strain>
        <strain evidence="11">lg38</strain>
    </source>
</reference>
<dbReference type="PANTHER" id="PTHR23504">
    <property type="entry name" value="MAJOR FACILITATOR SUPERFAMILY DOMAIN-CONTAINING PROTEIN 10"/>
    <property type="match status" value="1"/>
</dbReference>
<reference evidence="9 10" key="1">
    <citation type="submission" date="2016-10" db="EMBL/GenBank/DDBJ databases">
        <authorList>
            <person name="de Groot N.N."/>
        </authorList>
    </citation>
    <scope>NUCLEOTIDE SEQUENCE [LARGE SCALE GENOMIC DNA]</scope>
    <source>
        <strain evidence="9 10">M79</strain>
    </source>
</reference>
<feature type="transmembrane region" description="Helical" evidence="6">
    <location>
        <begin position="201"/>
        <end position="223"/>
    </location>
</feature>
<keyword evidence="3 6" id="KW-0812">Transmembrane</keyword>
<dbReference type="PROSITE" id="PS50850">
    <property type="entry name" value="MFS"/>
    <property type="match status" value="1"/>
</dbReference>
<evidence type="ECO:0000256" key="4">
    <source>
        <dbReference type="ARBA" id="ARBA00022989"/>
    </source>
</evidence>
<dbReference type="EMBL" id="BLXU01000001">
    <property type="protein sequence ID" value="GFO50973.1"/>
    <property type="molecule type" value="Genomic_DNA"/>
</dbReference>
<keyword evidence="5 6" id="KW-0472">Membrane</keyword>
<comment type="subcellular location">
    <subcellularLocation>
        <location evidence="1">Cell membrane</location>
        <topology evidence="1">Multi-pass membrane protein</topology>
    </subcellularLocation>
</comment>
<feature type="transmembrane region" description="Helical" evidence="6">
    <location>
        <begin position="298"/>
        <end position="321"/>
    </location>
</feature>
<feature type="transmembrane region" description="Helical" evidence="6">
    <location>
        <begin position="162"/>
        <end position="180"/>
    </location>
</feature>
<dbReference type="GO" id="GO:0022857">
    <property type="term" value="F:transmembrane transporter activity"/>
    <property type="evidence" value="ECO:0007669"/>
    <property type="project" value="InterPro"/>
</dbReference>
<feature type="transmembrane region" description="Helical" evidence="6">
    <location>
        <begin position="333"/>
        <end position="354"/>
    </location>
</feature>
<name>A0A1I4ENH4_9LACT</name>
<dbReference type="InterPro" id="IPR001958">
    <property type="entry name" value="Tet-R_TetA/multi-R_MdtG-like"/>
</dbReference>
<dbReference type="Proteomes" id="UP000181969">
    <property type="component" value="Unassembled WGS sequence"/>
</dbReference>